<feature type="chain" id="PRO_5016953350" evidence="1">
    <location>
        <begin position="18"/>
        <end position="186"/>
    </location>
</feature>
<dbReference type="InterPro" id="IPR008258">
    <property type="entry name" value="Transglycosylase_SLT_dom_1"/>
</dbReference>
<sequence>MIRKVFLMLLFCSSMFADFSEENIANSLKEIGKMQQIDSKLLYSIAKIESNFDPLVIAFTSKKKDFNFKNAKTIIMPYKNKNLIQVRADENTLKLIAKELINKGYKVDVGLMQINSVNFSSEELPYIFKPKYNIYKSAQVLKGCNAKFQSLKEILECYNKGFGEKSSYDYYLKVKNSFISSFGGVR</sequence>
<gene>
    <name evidence="3" type="ORF">NCTC13156_01739</name>
</gene>
<dbReference type="InterPro" id="IPR023346">
    <property type="entry name" value="Lysozyme-like_dom_sf"/>
</dbReference>
<feature type="signal peptide" evidence="1">
    <location>
        <begin position="1"/>
        <end position="17"/>
    </location>
</feature>
<keyword evidence="1" id="KW-0732">Signal</keyword>
<organism evidence="3 4">
    <name type="scientific">Helicobacter pullorum</name>
    <dbReference type="NCBI Taxonomy" id="35818"/>
    <lineage>
        <taxon>Bacteria</taxon>
        <taxon>Pseudomonadati</taxon>
        <taxon>Campylobacterota</taxon>
        <taxon>Epsilonproteobacteria</taxon>
        <taxon>Campylobacterales</taxon>
        <taxon>Helicobacteraceae</taxon>
        <taxon>Helicobacter</taxon>
    </lineage>
</organism>
<dbReference type="AlphaFoldDB" id="A0A377Q2A3"/>
<dbReference type="Proteomes" id="UP000255269">
    <property type="component" value="Unassembled WGS sequence"/>
</dbReference>
<accession>A0A377Q2A3</accession>
<dbReference type="Pfam" id="PF01464">
    <property type="entry name" value="SLT"/>
    <property type="match status" value="1"/>
</dbReference>
<protein>
    <submittedName>
        <fullName evidence="3">Type IV secretion system lytic transglycosylase VirB1</fullName>
    </submittedName>
</protein>
<proteinExistence type="predicted"/>
<dbReference type="SUPFAM" id="SSF53955">
    <property type="entry name" value="Lysozyme-like"/>
    <property type="match status" value="1"/>
</dbReference>
<evidence type="ECO:0000256" key="1">
    <source>
        <dbReference type="SAM" id="SignalP"/>
    </source>
</evidence>
<dbReference type="RefSeq" id="WP_065827242.1">
    <property type="nucleotide sequence ID" value="NZ_MAPE01000124.1"/>
</dbReference>
<reference evidence="3 4" key="1">
    <citation type="submission" date="2018-06" db="EMBL/GenBank/DDBJ databases">
        <authorList>
            <consortium name="Pathogen Informatics"/>
            <person name="Doyle S."/>
        </authorList>
    </citation>
    <scope>NUCLEOTIDE SEQUENCE [LARGE SCALE GENOMIC DNA]</scope>
    <source>
        <strain evidence="3 4">NCTC13156</strain>
    </source>
</reference>
<evidence type="ECO:0000313" key="4">
    <source>
        <dbReference type="Proteomes" id="UP000255269"/>
    </source>
</evidence>
<dbReference type="Gene3D" id="1.10.530.10">
    <property type="match status" value="1"/>
</dbReference>
<name>A0A377Q2A3_9HELI</name>
<evidence type="ECO:0000313" key="3">
    <source>
        <dbReference type="EMBL" id="STQ88932.1"/>
    </source>
</evidence>
<evidence type="ECO:0000259" key="2">
    <source>
        <dbReference type="Pfam" id="PF01464"/>
    </source>
</evidence>
<dbReference type="EMBL" id="UGJF01000002">
    <property type="protein sequence ID" value="STQ88932.1"/>
    <property type="molecule type" value="Genomic_DNA"/>
</dbReference>
<feature type="domain" description="Transglycosylase SLT" evidence="2">
    <location>
        <begin position="29"/>
        <end position="167"/>
    </location>
</feature>